<sequence length="120" mass="12958">MNKNLAALTVAGAAVLVSLLGSSAATASTAGTSSSQAVAAAMPGATRPPYARASHSVGLTTQRITAYNGCDQTVWFKVRIAGRRDTGWIKVNPDGFKTYAWARWKKLQRVDWYWRGCDHL</sequence>
<feature type="chain" id="PRO_5045847957" description="SH3 domain-containing protein" evidence="1">
    <location>
        <begin position="28"/>
        <end position="120"/>
    </location>
</feature>
<keyword evidence="3" id="KW-1185">Reference proteome</keyword>
<evidence type="ECO:0000313" key="3">
    <source>
        <dbReference type="Proteomes" id="UP001589568"/>
    </source>
</evidence>
<dbReference type="EMBL" id="JBHMCF010000052">
    <property type="protein sequence ID" value="MFB9476656.1"/>
    <property type="molecule type" value="Genomic_DNA"/>
</dbReference>
<dbReference type="RefSeq" id="WP_345408358.1">
    <property type="nucleotide sequence ID" value="NZ_BAAAXS010000001.1"/>
</dbReference>
<reference evidence="2 3" key="1">
    <citation type="submission" date="2024-09" db="EMBL/GenBank/DDBJ databases">
        <authorList>
            <person name="Sun Q."/>
            <person name="Mori K."/>
        </authorList>
    </citation>
    <scope>NUCLEOTIDE SEQUENCE [LARGE SCALE GENOMIC DNA]</scope>
    <source>
        <strain evidence="2 3">JCM 3324</strain>
    </source>
</reference>
<keyword evidence="1" id="KW-0732">Signal</keyword>
<evidence type="ECO:0000256" key="1">
    <source>
        <dbReference type="SAM" id="SignalP"/>
    </source>
</evidence>
<protein>
    <recommendedName>
        <fullName evidence="4">SH3 domain-containing protein</fullName>
    </recommendedName>
</protein>
<comment type="caution">
    <text evidence="2">The sequence shown here is derived from an EMBL/GenBank/DDBJ whole genome shotgun (WGS) entry which is preliminary data.</text>
</comment>
<proteinExistence type="predicted"/>
<name>A0ABV5P3D5_9ACTN</name>
<evidence type="ECO:0008006" key="4">
    <source>
        <dbReference type="Google" id="ProtNLM"/>
    </source>
</evidence>
<feature type="signal peptide" evidence="1">
    <location>
        <begin position="1"/>
        <end position="27"/>
    </location>
</feature>
<gene>
    <name evidence="2" type="ORF">ACFFR3_44805</name>
</gene>
<organism evidence="2 3">
    <name type="scientific">Nonomuraea salmonea</name>
    <dbReference type="NCBI Taxonomy" id="46181"/>
    <lineage>
        <taxon>Bacteria</taxon>
        <taxon>Bacillati</taxon>
        <taxon>Actinomycetota</taxon>
        <taxon>Actinomycetes</taxon>
        <taxon>Streptosporangiales</taxon>
        <taxon>Streptosporangiaceae</taxon>
        <taxon>Nonomuraea</taxon>
    </lineage>
</organism>
<evidence type="ECO:0000313" key="2">
    <source>
        <dbReference type="EMBL" id="MFB9476656.1"/>
    </source>
</evidence>
<dbReference type="Proteomes" id="UP001589568">
    <property type="component" value="Unassembled WGS sequence"/>
</dbReference>
<accession>A0ABV5P3D5</accession>